<accession>A0A1M6DZE3</accession>
<dbReference type="InterPro" id="IPR058530">
    <property type="entry name" value="Baseplate_J-like_C"/>
</dbReference>
<evidence type="ECO:0000259" key="2">
    <source>
        <dbReference type="Pfam" id="PF04865"/>
    </source>
</evidence>
<evidence type="ECO:0000313" key="6">
    <source>
        <dbReference type="Proteomes" id="UP000184241"/>
    </source>
</evidence>
<dbReference type="Pfam" id="PF26078">
    <property type="entry name" value="Baseplate_J_M"/>
    <property type="match status" value="1"/>
</dbReference>
<organism evidence="5 6">
    <name type="scientific">Clostridium intestinale DSM 6191</name>
    <dbReference type="NCBI Taxonomy" id="1121320"/>
    <lineage>
        <taxon>Bacteria</taxon>
        <taxon>Bacillati</taxon>
        <taxon>Bacillota</taxon>
        <taxon>Clostridia</taxon>
        <taxon>Eubacteriales</taxon>
        <taxon>Clostridiaceae</taxon>
        <taxon>Clostridium</taxon>
    </lineage>
</organism>
<dbReference type="RefSeq" id="WP_083553621.1">
    <property type="nucleotide sequence ID" value="NZ_FQXU01000020.1"/>
</dbReference>
<dbReference type="InterPro" id="IPR006949">
    <property type="entry name" value="Barrel_Baseplate_J-like"/>
</dbReference>
<evidence type="ECO:0000256" key="1">
    <source>
        <dbReference type="ARBA" id="ARBA00038087"/>
    </source>
</evidence>
<feature type="domain" description="Baseplate protein J-like barrel" evidence="2">
    <location>
        <begin position="89"/>
        <end position="168"/>
    </location>
</feature>
<dbReference type="InterPro" id="IPR058531">
    <property type="entry name" value="Baseplate_J_M"/>
</dbReference>
<name>A0A1M6DZE3_9CLOT</name>
<dbReference type="AlphaFoldDB" id="A0A1M6DZE3"/>
<protein>
    <submittedName>
        <fullName evidence="5">Uncharacterized phage protein gp47/JayE</fullName>
    </submittedName>
</protein>
<dbReference type="PANTHER" id="PTHR37829">
    <property type="entry name" value="PHAGE-LIKE ELEMENT PBSX PROTEIN XKDT"/>
    <property type="match status" value="1"/>
</dbReference>
<feature type="domain" description="Baseplate J-like central" evidence="3">
    <location>
        <begin position="190"/>
        <end position="260"/>
    </location>
</feature>
<evidence type="ECO:0000259" key="3">
    <source>
        <dbReference type="Pfam" id="PF26078"/>
    </source>
</evidence>
<evidence type="ECO:0000259" key="4">
    <source>
        <dbReference type="Pfam" id="PF26079"/>
    </source>
</evidence>
<reference evidence="5 6" key="1">
    <citation type="submission" date="2016-11" db="EMBL/GenBank/DDBJ databases">
        <authorList>
            <person name="Jaros S."/>
            <person name="Januszkiewicz K."/>
            <person name="Wedrychowicz H."/>
        </authorList>
    </citation>
    <scope>NUCLEOTIDE SEQUENCE [LARGE SCALE GENOMIC DNA]</scope>
    <source>
        <strain evidence="5 6">DSM 6191</strain>
    </source>
</reference>
<gene>
    <name evidence="5" type="ORF">SAMN02745941_04337</name>
</gene>
<proteinExistence type="inferred from homology"/>
<dbReference type="Pfam" id="PF04865">
    <property type="entry name" value="Baseplate_J"/>
    <property type="match status" value="1"/>
</dbReference>
<dbReference type="Pfam" id="PF26079">
    <property type="entry name" value="Baseplate_J_C"/>
    <property type="match status" value="1"/>
</dbReference>
<evidence type="ECO:0000313" key="5">
    <source>
        <dbReference type="EMBL" id="SHI78515.1"/>
    </source>
</evidence>
<dbReference type="Proteomes" id="UP000184241">
    <property type="component" value="Unassembled WGS sequence"/>
</dbReference>
<dbReference type="InterPro" id="IPR052399">
    <property type="entry name" value="Phage_Baseplate_Assmbl_Protein"/>
</dbReference>
<sequence>MYLEDSEIIKSRMLEKVSNDLNKSEGTFLYDSISPIAEEIAQSKLQLDEVLKRVFATTAAENGYSEELEKRAAEYAIYRKEGNKASGKVKFYGSEGALIPKGTIVQTEGTLQYRTLEEISIINKEASVGVEALNIGTKYNVQSNLIKELPIQILGITSVINEEGISGGTEVESDEELLNRLLLRQRTPGTSGNANHYKLWATEIAGIGDAKVFPLWNGAGSVKVVVVDSNKHKPNETLLNEVKNNIEINRPIGADVTVVGASEKQINITAKVVLSNNYAISQIQSRFYYLLEDYFKEIAFSSSYISFAKIGNILLSTPGVLDYSELKVNNLTINVGLQEEEIPIVGALELGV</sequence>
<comment type="similarity">
    <text evidence="1">Belongs to the Mu gp47/PBSX XkdT family.</text>
</comment>
<feature type="domain" description="Baseplate J-like C-terminal" evidence="4">
    <location>
        <begin position="266"/>
        <end position="350"/>
    </location>
</feature>
<dbReference type="EMBL" id="FQXU01000020">
    <property type="protein sequence ID" value="SHI78515.1"/>
    <property type="molecule type" value="Genomic_DNA"/>
</dbReference>
<dbReference type="PANTHER" id="PTHR37829:SF3">
    <property type="entry name" value="PROTEIN JAYE-RELATED"/>
    <property type="match status" value="1"/>
</dbReference>